<dbReference type="InterPro" id="IPR005225">
    <property type="entry name" value="Small_GTP-bd"/>
</dbReference>
<dbReference type="AlphaFoldDB" id="A0A914W2K1"/>
<dbReference type="WBParaSite" id="PSAMB.scaffold3023size21861.g20128.t1">
    <property type="protein sequence ID" value="PSAMB.scaffold3023size21861.g20128.t1"/>
    <property type="gene ID" value="PSAMB.scaffold3023size21861.g20128"/>
</dbReference>
<evidence type="ECO:0000313" key="5">
    <source>
        <dbReference type="Proteomes" id="UP000887566"/>
    </source>
</evidence>
<keyword evidence="5" id="KW-1185">Reference proteome</keyword>
<dbReference type="PRINTS" id="PR00449">
    <property type="entry name" value="RASTRNSFRMNG"/>
</dbReference>
<dbReference type="PANTHER" id="PTHR47977">
    <property type="entry name" value="RAS-RELATED PROTEIN RAB"/>
    <property type="match status" value="1"/>
</dbReference>
<accession>A0A914W2K1</accession>
<organism evidence="5 6">
    <name type="scientific">Plectus sambesii</name>
    <dbReference type="NCBI Taxonomy" id="2011161"/>
    <lineage>
        <taxon>Eukaryota</taxon>
        <taxon>Metazoa</taxon>
        <taxon>Ecdysozoa</taxon>
        <taxon>Nematoda</taxon>
        <taxon>Chromadorea</taxon>
        <taxon>Plectida</taxon>
        <taxon>Plectina</taxon>
        <taxon>Plectoidea</taxon>
        <taxon>Plectidae</taxon>
        <taxon>Plectus</taxon>
    </lineage>
</organism>
<dbReference type="InterPro" id="IPR050227">
    <property type="entry name" value="Rab"/>
</dbReference>
<evidence type="ECO:0000313" key="6">
    <source>
        <dbReference type="WBParaSite" id="PSAMB.scaffold3023size21861.g20128.t1"/>
    </source>
</evidence>
<reference evidence="6" key="1">
    <citation type="submission" date="2022-11" db="UniProtKB">
        <authorList>
            <consortium name="WormBaseParasite"/>
        </authorList>
    </citation>
    <scope>IDENTIFICATION</scope>
</reference>
<keyword evidence="3" id="KW-0342">GTP-binding</keyword>
<dbReference type="SMART" id="SM00176">
    <property type="entry name" value="RAN"/>
    <property type="match status" value="1"/>
</dbReference>
<comment type="subcellular location">
    <subcellularLocation>
        <location evidence="1">Endomembrane system</location>
    </subcellularLocation>
</comment>
<evidence type="ECO:0000256" key="2">
    <source>
        <dbReference type="ARBA" id="ARBA00022741"/>
    </source>
</evidence>
<dbReference type="Pfam" id="PF00071">
    <property type="entry name" value="Ras"/>
    <property type="match status" value="1"/>
</dbReference>
<evidence type="ECO:0000256" key="1">
    <source>
        <dbReference type="ARBA" id="ARBA00004308"/>
    </source>
</evidence>
<dbReference type="Proteomes" id="UP000887566">
    <property type="component" value="Unplaced"/>
</dbReference>
<evidence type="ECO:0000256" key="3">
    <source>
        <dbReference type="ARBA" id="ARBA00023134"/>
    </source>
</evidence>
<name>A0A914W2K1_9BILA</name>
<dbReference type="PROSITE" id="PS51421">
    <property type="entry name" value="RAS"/>
    <property type="match status" value="1"/>
</dbReference>
<dbReference type="SMART" id="SM00173">
    <property type="entry name" value="RAS"/>
    <property type="match status" value="1"/>
</dbReference>
<dbReference type="PROSITE" id="PS51417">
    <property type="entry name" value="ARF"/>
    <property type="match status" value="1"/>
</dbReference>
<dbReference type="FunFam" id="3.40.50.300:FF:000586">
    <property type="entry name" value="Rab family GTPase"/>
    <property type="match status" value="1"/>
</dbReference>
<dbReference type="InterPro" id="IPR027417">
    <property type="entry name" value="P-loop_NTPase"/>
</dbReference>
<dbReference type="GO" id="GO:0005525">
    <property type="term" value="F:GTP binding"/>
    <property type="evidence" value="ECO:0007669"/>
    <property type="project" value="UniProtKB-KW"/>
</dbReference>
<sequence>MQKEYDYLFKLIVVGDSGVGKSSLLSRFNDNEFSESFISTIGVDYKTKNIMVGDEHARLQLWDTAGQERFRTIVGCYYRGAHGVVVVFDVTSSESFANVRNWLYEIENHCDRPSRCCILVGNKRDHPRRQVLRSDAERLAAELHIPYVETSAKTGRNVDRVFVTLSQLIVETRPPRRRTIKRASLTKLATPWDESDGIRLHRFSPSKKPSKCSC</sequence>
<proteinExistence type="predicted"/>
<dbReference type="Gene3D" id="3.40.50.300">
    <property type="entry name" value="P-loop containing nucleotide triphosphate hydrolases"/>
    <property type="match status" value="1"/>
</dbReference>
<evidence type="ECO:0000256" key="4">
    <source>
        <dbReference type="ARBA" id="ARBA00023136"/>
    </source>
</evidence>
<dbReference type="SMART" id="SM00174">
    <property type="entry name" value="RHO"/>
    <property type="match status" value="1"/>
</dbReference>
<dbReference type="PROSITE" id="PS51420">
    <property type="entry name" value="RHO"/>
    <property type="match status" value="1"/>
</dbReference>
<dbReference type="CDD" id="cd00154">
    <property type="entry name" value="Rab"/>
    <property type="match status" value="1"/>
</dbReference>
<dbReference type="SUPFAM" id="SSF52540">
    <property type="entry name" value="P-loop containing nucleoside triphosphate hydrolases"/>
    <property type="match status" value="1"/>
</dbReference>
<dbReference type="SMART" id="SM00175">
    <property type="entry name" value="RAB"/>
    <property type="match status" value="1"/>
</dbReference>
<dbReference type="PROSITE" id="PS51419">
    <property type="entry name" value="RAB"/>
    <property type="match status" value="1"/>
</dbReference>
<keyword evidence="4" id="KW-0472">Membrane</keyword>
<dbReference type="NCBIfam" id="TIGR00231">
    <property type="entry name" value="small_GTP"/>
    <property type="match status" value="1"/>
</dbReference>
<dbReference type="GO" id="GO:0003924">
    <property type="term" value="F:GTPase activity"/>
    <property type="evidence" value="ECO:0007669"/>
    <property type="project" value="InterPro"/>
</dbReference>
<protein>
    <submittedName>
        <fullName evidence="6">Uncharacterized protein</fullName>
    </submittedName>
</protein>
<dbReference type="InterPro" id="IPR001806">
    <property type="entry name" value="Small_GTPase"/>
</dbReference>
<dbReference type="GO" id="GO:0012505">
    <property type="term" value="C:endomembrane system"/>
    <property type="evidence" value="ECO:0007669"/>
    <property type="project" value="UniProtKB-SubCell"/>
</dbReference>
<keyword evidence="2" id="KW-0547">Nucleotide-binding</keyword>